<evidence type="ECO:0000256" key="1">
    <source>
        <dbReference type="SAM" id="SignalP"/>
    </source>
</evidence>
<dbReference type="RefSeq" id="WP_096294902.1">
    <property type="nucleotide sequence ID" value="NZ_CP023429.1"/>
</dbReference>
<protein>
    <submittedName>
        <fullName evidence="2">Uncharacterized protein</fullName>
    </submittedName>
</protein>
<dbReference type="KEGG" id="nwx:CGZ65_03990"/>
<gene>
    <name evidence="2" type="ORF">EGK74_04595</name>
</gene>
<feature type="chain" id="PRO_5018131027" evidence="1">
    <location>
        <begin position="23"/>
        <end position="102"/>
    </location>
</feature>
<accession>A0A3N4N1A9</accession>
<comment type="caution">
    <text evidence="2">The sequence shown here is derived from an EMBL/GenBank/DDBJ whole genome shotgun (WGS) entry which is preliminary data.</text>
</comment>
<reference evidence="2 3" key="1">
    <citation type="submission" date="2018-11" db="EMBL/GenBank/DDBJ databases">
        <title>Neisseria weixii sp. nov. isolated from the rectal contents of plateau pika (Ochotona cruzoniae).</title>
        <authorList>
            <person name="Zhang G."/>
        </authorList>
    </citation>
    <scope>NUCLEOTIDE SEQUENCE [LARGE SCALE GENOMIC DNA]</scope>
    <source>
        <strain evidence="2 3">10009</strain>
    </source>
</reference>
<evidence type="ECO:0000313" key="2">
    <source>
        <dbReference type="EMBL" id="RPD89138.1"/>
    </source>
</evidence>
<dbReference type="OrthoDB" id="8606264at2"/>
<dbReference type="EMBL" id="RPFL01000009">
    <property type="protein sequence ID" value="RPD89138.1"/>
    <property type="molecule type" value="Genomic_DNA"/>
</dbReference>
<sequence length="102" mass="11575">MNHVFKWLLLAAMAASASAASARSMHKHKPLALEEMPPVCQEYFKRAEACYHKVGEKKALFQSGNTTFLRQSLPAADEKQRVRMCEIALHDFPQKVKNLNCE</sequence>
<organism evidence="2 3">
    <name type="scientific">Neisseria weixii</name>
    <dbReference type="NCBI Taxonomy" id="1853276"/>
    <lineage>
        <taxon>Bacteria</taxon>
        <taxon>Pseudomonadati</taxon>
        <taxon>Pseudomonadota</taxon>
        <taxon>Betaproteobacteria</taxon>
        <taxon>Neisseriales</taxon>
        <taxon>Neisseriaceae</taxon>
        <taxon>Neisseria</taxon>
    </lineage>
</organism>
<proteinExistence type="predicted"/>
<name>A0A3N4N1A9_9NEIS</name>
<keyword evidence="3" id="KW-1185">Reference proteome</keyword>
<keyword evidence="1" id="KW-0732">Signal</keyword>
<dbReference type="AlphaFoldDB" id="A0A3N4N1A9"/>
<dbReference type="Proteomes" id="UP000272412">
    <property type="component" value="Unassembled WGS sequence"/>
</dbReference>
<evidence type="ECO:0000313" key="3">
    <source>
        <dbReference type="Proteomes" id="UP000272412"/>
    </source>
</evidence>
<feature type="signal peptide" evidence="1">
    <location>
        <begin position="1"/>
        <end position="22"/>
    </location>
</feature>